<dbReference type="AlphaFoldDB" id="A0A8D0K754"/>
<organism evidence="1 2">
    <name type="scientific">Sus scrofa</name>
    <name type="common">Pig</name>
    <dbReference type="NCBI Taxonomy" id="9823"/>
    <lineage>
        <taxon>Eukaryota</taxon>
        <taxon>Metazoa</taxon>
        <taxon>Chordata</taxon>
        <taxon>Craniata</taxon>
        <taxon>Vertebrata</taxon>
        <taxon>Euteleostomi</taxon>
        <taxon>Mammalia</taxon>
        <taxon>Eutheria</taxon>
        <taxon>Laurasiatheria</taxon>
        <taxon>Artiodactyla</taxon>
        <taxon>Suina</taxon>
        <taxon>Suidae</taxon>
        <taxon>Sus</taxon>
    </lineage>
</organism>
<proteinExistence type="predicted"/>
<accession>A0A8D0K754</accession>
<sequence length="153" mass="17219">MRVSSSIQVAANGIILFYFMPEQYSIVYIYHFYFIHSSVNGHLGCFHVLAIVNSASMNMQVHVSFSRKVLSGYTPKSGIAGSYGSSMYSFLRYLHTVFHSGCINLHSHQQCRRVSFSTPSPAFVICRLVDDGHSDRCEVVPHGSFDLHFSNNQ</sequence>
<name>A0A8D0K754_PIG</name>
<dbReference type="Proteomes" id="UP000694722">
    <property type="component" value="Unplaced"/>
</dbReference>
<evidence type="ECO:0000313" key="2">
    <source>
        <dbReference type="Proteomes" id="UP000694722"/>
    </source>
</evidence>
<dbReference type="Ensembl" id="ENSSSCT00040030326.1">
    <property type="protein sequence ID" value="ENSSSCP00040012662.1"/>
    <property type="gene ID" value="ENSSSCG00040022631.1"/>
</dbReference>
<protein>
    <submittedName>
        <fullName evidence="1">Uncharacterized protein</fullName>
    </submittedName>
</protein>
<evidence type="ECO:0000313" key="1">
    <source>
        <dbReference type="Ensembl" id="ENSSSCP00040012662.1"/>
    </source>
</evidence>
<reference evidence="1" key="1">
    <citation type="submission" date="2025-08" db="UniProtKB">
        <authorList>
            <consortium name="Ensembl"/>
        </authorList>
    </citation>
    <scope>IDENTIFICATION</scope>
</reference>